<keyword evidence="6" id="KW-0375">Hydrogen ion transport</keyword>
<keyword evidence="9" id="KW-0472">Membrane</keyword>
<geneLocation type="mitochondrion" evidence="13"/>
<comment type="caution">
    <text evidence="13">The sequence shown here is derived from an EMBL/GenBank/DDBJ whole genome shotgun (WGS) entry which is preliminary data.</text>
</comment>
<keyword evidence="5" id="KW-0812">Transmembrane</keyword>
<keyword evidence="7" id="KW-1133">Transmembrane helix</keyword>
<evidence type="ECO:0000256" key="3">
    <source>
        <dbReference type="ARBA" id="ARBA00022448"/>
    </source>
</evidence>
<name>A0AAV6W5V4_9LAMI</name>
<comment type="similarity">
    <text evidence="2">Belongs to the ATPase A chain family.</text>
</comment>
<keyword evidence="8" id="KW-0406">Ion transport</keyword>
<keyword evidence="4" id="KW-0138">CF(0)</keyword>
<dbReference type="GO" id="GO:0045259">
    <property type="term" value="C:proton-transporting ATP synthase complex"/>
    <property type="evidence" value="ECO:0007669"/>
    <property type="project" value="UniProtKB-KW"/>
</dbReference>
<evidence type="ECO:0000256" key="12">
    <source>
        <dbReference type="SAM" id="MobiDB-lite"/>
    </source>
</evidence>
<evidence type="ECO:0000256" key="10">
    <source>
        <dbReference type="ARBA" id="ARBA00023310"/>
    </source>
</evidence>
<feature type="compositionally biased region" description="Low complexity" evidence="12">
    <location>
        <begin position="431"/>
        <end position="456"/>
    </location>
</feature>
<dbReference type="GO" id="GO:0046933">
    <property type="term" value="F:proton-transporting ATP synthase activity, rotational mechanism"/>
    <property type="evidence" value="ECO:0007669"/>
    <property type="project" value="TreeGrafter"/>
</dbReference>
<evidence type="ECO:0000256" key="9">
    <source>
        <dbReference type="ARBA" id="ARBA00023136"/>
    </source>
</evidence>
<evidence type="ECO:0000313" key="13">
    <source>
        <dbReference type="EMBL" id="KAG8363181.1"/>
    </source>
</evidence>
<evidence type="ECO:0000313" key="14">
    <source>
        <dbReference type="Proteomes" id="UP000826271"/>
    </source>
</evidence>
<organism evidence="13 14">
    <name type="scientific">Buddleja alternifolia</name>
    <dbReference type="NCBI Taxonomy" id="168488"/>
    <lineage>
        <taxon>Eukaryota</taxon>
        <taxon>Viridiplantae</taxon>
        <taxon>Streptophyta</taxon>
        <taxon>Embryophyta</taxon>
        <taxon>Tracheophyta</taxon>
        <taxon>Spermatophyta</taxon>
        <taxon>Magnoliopsida</taxon>
        <taxon>eudicotyledons</taxon>
        <taxon>Gunneridae</taxon>
        <taxon>Pentapetalae</taxon>
        <taxon>asterids</taxon>
        <taxon>lamiids</taxon>
        <taxon>Lamiales</taxon>
        <taxon>Scrophulariaceae</taxon>
        <taxon>Buddlejeae</taxon>
        <taxon>Buddleja</taxon>
    </lineage>
</organism>
<proteinExistence type="inferred from homology"/>
<evidence type="ECO:0000256" key="1">
    <source>
        <dbReference type="ARBA" id="ARBA00004141"/>
    </source>
</evidence>
<evidence type="ECO:0000256" key="11">
    <source>
        <dbReference type="ARBA" id="ARBA00032954"/>
    </source>
</evidence>
<feature type="compositionally biased region" description="Pro residues" evidence="12">
    <location>
        <begin position="866"/>
        <end position="876"/>
    </location>
</feature>
<evidence type="ECO:0000256" key="7">
    <source>
        <dbReference type="ARBA" id="ARBA00022989"/>
    </source>
</evidence>
<dbReference type="Proteomes" id="UP000826271">
    <property type="component" value="Unassembled WGS sequence"/>
</dbReference>
<accession>A0AAV6W5V4</accession>
<reference evidence="13" key="1">
    <citation type="submission" date="2019-10" db="EMBL/GenBank/DDBJ databases">
        <authorList>
            <person name="Zhang R."/>
            <person name="Pan Y."/>
            <person name="Wang J."/>
            <person name="Ma R."/>
            <person name="Yu S."/>
        </authorList>
    </citation>
    <scope>NUCLEOTIDE SEQUENCE</scope>
    <source>
        <strain evidence="13">LA-IB0</strain>
        <tissue evidence="13">Leaf</tissue>
    </source>
</reference>
<evidence type="ECO:0000256" key="8">
    <source>
        <dbReference type="ARBA" id="ARBA00023065"/>
    </source>
</evidence>
<keyword evidence="14" id="KW-1185">Reference proteome</keyword>
<dbReference type="EMBL" id="WHWC01000021">
    <property type="protein sequence ID" value="KAG8363181.1"/>
    <property type="molecule type" value="Genomic_DNA"/>
</dbReference>
<keyword evidence="3" id="KW-0813">Transport</keyword>
<keyword evidence="13" id="KW-0496">Mitochondrion</keyword>
<dbReference type="PANTHER" id="PTHR11410:SF0">
    <property type="entry name" value="ATP SYNTHASE SUBUNIT A"/>
    <property type="match status" value="1"/>
</dbReference>
<dbReference type="PANTHER" id="PTHR11410">
    <property type="entry name" value="ATP SYNTHASE SUBUNIT A"/>
    <property type="match status" value="1"/>
</dbReference>
<evidence type="ECO:0000256" key="5">
    <source>
        <dbReference type="ARBA" id="ARBA00022692"/>
    </source>
</evidence>
<dbReference type="InterPro" id="IPR045083">
    <property type="entry name" value="ATP_synth_F0_asu_bact/mt"/>
</dbReference>
<evidence type="ECO:0000256" key="2">
    <source>
        <dbReference type="ARBA" id="ARBA00006810"/>
    </source>
</evidence>
<gene>
    <name evidence="13" type="ORF">BUALT_BualtMtG0006400</name>
</gene>
<keyword evidence="10" id="KW-0066">ATP synthesis</keyword>
<feature type="region of interest" description="Disordered" evidence="12">
    <location>
        <begin position="426"/>
        <end position="467"/>
    </location>
</feature>
<comment type="subcellular location">
    <subcellularLocation>
        <location evidence="1">Membrane</location>
        <topology evidence="1">Multi-pass membrane protein</topology>
    </subcellularLocation>
</comment>
<protein>
    <recommendedName>
        <fullName evidence="11">F-ATPase protein 6</fullName>
    </recommendedName>
</protein>
<feature type="region of interest" description="Disordered" evidence="12">
    <location>
        <begin position="761"/>
        <end position="782"/>
    </location>
</feature>
<feature type="region of interest" description="Disordered" evidence="12">
    <location>
        <begin position="842"/>
        <end position="878"/>
    </location>
</feature>
<dbReference type="AlphaFoldDB" id="A0AAV6W5V4"/>
<sequence>MEGAEAQEKVWLFKHPEVELAVPEVLVPDLDGTGSEMDILFSLVHGLWHCSLFPMMKGLNTTLLSSIRSQLALVISFREGKIRLKGERGQKKHRNCSFRQRWFKPLKRKLLSLRLKRCGLIVGDFRRVTPTFFQFLDNRSRIMLAAGANPIFAHTSLLGCLEVESEASNERFFPRPSAIESAAVAGQDLQTLHRQFLDSSTCKRIAILSHLLNYDIKATPTTGDSRYISSNIRVRDEKDRPFVRGWWRIEEQAEFRLSLTDYGPTIKIDHHFLSDQKMEFLCPSLPCLSVKPLKLEERFSTFNRCTRKRIGGPHLAGLSRFQTCPQHHFYSGPISPYIKQKERKPLSFIGGLYLSLGEVASKVASLYNTRPKQCPKMPMPFLVGPRRFPTSLSSFLEEEAELVFSQSIHMENKSPRIFLFDEASLNSSSDTSCRTPSQSQSTTTITDYSQQSSSSSHGIFEDHPGLNPTSERVVELQAEIGDRFVETVKSAGDEALFPEREDYVAAVEQLHGESNNIEFLQSLADDLGQNGAGGQTYQEGIQMWLNFLNSNSPLEQFSILPLIPMKIGNLYFSFTNPSLFMLLTLSLVLLFVHFVTKKGGGNSVPNAWQSLVELIYDFVPNLAASSLRTAYGGVKVPPALLPFPISLTRSGYPRIIPSFHRLKERGMMRLIVWCEFEAHPKDVARSIREYAASLGVTFPELLRPYVPDISSSPLHVGIVWEPTWKALPSHGARWMKGETDADSTSANSLFIAEFDPSMAARLPRESSKSRSQSSKKVRKSSGGAIECEKESCLKAIRIKSDSNITAFIERGARSRKKAINSVFKFLFLLKSARHRVRGLQKVECGMDKEKRSTRAPTKGQRDKEPPAAPPSFPGPLPKEVEEGAQKALLVGCPESDKEWEERSLLTEGSGKKTFPSQQLIAHSPRNRKSGDRNNGRALTVRCEGLAYKQGKGKDRVRLAAHLGYSKPWLFYFRGQVDALSGYLSIYMPTMSGIKRDQAKKKKELIEALVRLQSTGLVSAATEKLNESAAEEASPVSVLLFVRISSESFRRKRHQ</sequence>
<evidence type="ECO:0000256" key="4">
    <source>
        <dbReference type="ARBA" id="ARBA00022547"/>
    </source>
</evidence>
<evidence type="ECO:0000256" key="6">
    <source>
        <dbReference type="ARBA" id="ARBA00022781"/>
    </source>
</evidence>